<dbReference type="Proteomes" id="UP000283269">
    <property type="component" value="Unassembled WGS sequence"/>
</dbReference>
<gene>
    <name evidence="2" type="ORF">CVT25_006555</name>
</gene>
<dbReference type="AlphaFoldDB" id="A0A409XKL0"/>
<name>A0A409XKL0_PSICY</name>
<feature type="region of interest" description="Disordered" evidence="1">
    <location>
        <begin position="1"/>
        <end position="59"/>
    </location>
</feature>
<feature type="compositionally biased region" description="Basic and acidic residues" evidence="1">
    <location>
        <begin position="1"/>
        <end position="15"/>
    </location>
</feature>
<organism evidence="2 3">
    <name type="scientific">Psilocybe cyanescens</name>
    <dbReference type="NCBI Taxonomy" id="93625"/>
    <lineage>
        <taxon>Eukaryota</taxon>
        <taxon>Fungi</taxon>
        <taxon>Dikarya</taxon>
        <taxon>Basidiomycota</taxon>
        <taxon>Agaricomycotina</taxon>
        <taxon>Agaricomycetes</taxon>
        <taxon>Agaricomycetidae</taxon>
        <taxon>Agaricales</taxon>
        <taxon>Agaricineae</taxon>
        <taxon>Strophariaceae</taxon>
        <taxon>Psilocybe</taxon>
    </lineage>
</organism>
<accession>A0A409XKL0</accession>
<protein>
    <submittedName>
        <fullName evidence="2">Uncharacterized protein</fullName>
    </submittedName>
</protein>
<sequence>MGSRDRHSKLIDKSHIQSKLVYDSVDQDVGEDSGESEDKNSGEGKDKDSGEGKDKDNPR</sequence>
<evidence type="ECO:0000256" key="1">
    <source>
        <dbReference type="SAM" id="MobiDB-lite"/>
    </source>
</evidence>
<evidence type="ECO:0000313" key="3">
    <source>
        <dbReference type="Proteomes" id="UP000283269"/>
    </source>
</evidence>
<feature type="compositionally biased region" description="Basic and acidic residues" evidence="1">
    <location>
        <begin position="36"/>
        <end position="59"/>
    </location>
</feature>
<comment type="caution">
    <text evidence="2">The sequence shown here is derived from an EMBL/GenBank/DDBJ whole genome shotgun (WGS) entry which is preliminary data.</text>
</comment>
<dbReference type="EMBL" id="NHYD01001391">
    <property type="protein sequence ID" value="PPQ91315.1"/>
    <property type="molecule type" value="Genomic_DNA"/>
</dbReference>
<feature type="compositionally biased region" description="Acidic residues" evidence="1">
    <location>
        <begin position="25"/>
        <end position="35"/>
    </location>
</feature>
<keyword evidence="3" id="KW-1185">Reference proteome</keyword>
<proteinExistence type="predicted"/>
<dbReference type="InParanoid" id="A0A409XKL0"/>
<reference evidence="2 3" key="1">
    <citation type="journal article" date="2018" name="Evol. Lett.">
        <title>Horizontal gene cluster transfer increased hallucinogenic mushroom diversity.</title>
        <authorList>
            <person name="Reynolds H.T."/>
            <person name="Vijayakumar V."/>
            <person name="Gluck-Thaler E."/>
            <person name="Korotkin H.B."/>
            <person name="Matheny P.B."/>
            <person name="Slot J.C."/>
        </authorList>
    </citation>
    <scope>NUCLEOTIDE SEQUENCE [LARGE SCALE GENOMIC DNA]</scope>
    <source>
        <strain evidence="2 3">2631</strain>
    </source>
</reference>
<evidence type="ECO:0000313" key="2">
    <source>
        <dbReference type="EMBL" id="PPQ91315.1"/>
    </source>
</evidence>